<feature type="transmembrane region" description="Helical" evidence="1">
    <location>
        <begin position="80"/>
        <end position="97"/>
    </location>
</feature>
<name>A0A1W2EAM8_KIBAR</name>
<dbReference type="AlphaFoldDB" id="A0A1W2EAM8"/>
<feature type="transmembrane region" description="Helical" evidence="1">
    <location>
        <begin position="225"/>
        <end position="245"/>
    </location>
</feature>
<feature type="transmembrane region" description="Helical" evidence="1">
    <location>
        <begin position="190"/>
        <end position="218"/>
    </location>
</feature>
<feature type="transmembrane region" description="Helical" evidence="1">
    <location>
        <begin position="161"/>
        <end position="184"/>
    </location>
</feature>
<feature type="transmembrane region" description="Helical" evidence="1">
    <location>
        <begin position="106"/>
        <end position="127"/>
    </location>
</feature>
<proteinExistence type="predicted"/>
<keyword evidence="1" id="KW-1133">Transmembrane helix</keyword>
<dbReference type="RefSeq" id="WP_143446462.1">
    <property type="nucleotide sequence ID" value="NZ_FWXV01000003.1"/>
</dbReference>
<evidence type="ECO:0000313" key="2">
    <source>
        <dbReference type="EMBL" id="SMD06108.1"/>
    </source>
</evidence>
<sequence>MTTRGRLGFWFPLALLGFLTLGNAAFIQDGWRLDTTFFPSDTSTATLYGLEMSRAYEQRLLSVGSQVGPSGWLSTPNLEYWIFGTAFVFLAVIAWYAHGSGRVRPFALAAVCGVVAVVAFSCMMWIAERAPEAAPTVAGSLLAIGLCAAAWVYFQLGRGKSVLTAISVVTVAVGATGLLATWTSCRADQLLLVSVLAVLAWWERSLLVAALAAVLLVIGALSLSTVVQIVLVAGLLFVCAFVTLARRGGQVQAE</sequence>
<accession>A0A1W2EAM8</accession>
<organism evidence="2 3">
    <name type="scientific">Kibdelosporangium aridum</name>
    <dbReference type="NCBI Taxonomy" id="2030"/>
    <lineage>
        <taxon>Bacteria</taxon>
        <taxon>Bacillati</taxon>
        <taxon>Actinomycetota</taxon>
        <taxon>Actinomycetes</taxon>
        <taxon>Pseudonocardiales</taxon>
        <taxon>Pseudonocardiaceae</taxon>
        <taxon>Kibdelosporangium</taxon>
    </lineage>
</organism>
<gene>
    <name evidence="2" type="ORF">SAMN05661093_04048</name>
</gene>
<evidence type="ECO:0000313" key="3">
    <source>
        <dbReference type="Proteomes" id="UP000192674"/>
    </source>
</evidence>
<protein>
    <submittedName>
        <fullName evidence="2">Uncharacterized protein</fullName>
    </submittedName>
</protein>
<keyword evidence="1" id="KW-0812">Transmembrane</keyword>
<feature type="transmembrane region" description="Helical" evidence="1">
    <location>
        <begin position="133"/>
        <end position="154"/>
    </location>
</feature>
<reference evidence="2 3" key="1">
    <citation type="submission" date="2017-04" db="EMBL/GenBank/DDBJ databases">
        <authorList>
            <person name="Afonso C.L."/>
            <person name="Miller P.J."/>
            <person name="Scott M.A."/>
            <person name="Spackman E."/>
            <person name="Goraichik I."/>
            <person name="Dimitrov K.M."/>
            <person name="Suarez D.L."/>
            <person name="Swayne D.E."/>
        </authorList>
    </citation>
    <scope>NUCLEOTIDE SEQUENCE [LARGE SCALE GENOMIC DNA]</scope>
    <source>
        <strain evidence="2 3">DSM 43828</strain>
    </source>
</reference>
<keyword evidence="1" id="KW-0472">Membrane</keyword>
<dbReference type="Proteomes" id="UP000192674">
    <property type="component" value="Unassembled WGS sequence"/>
</dbReference>
<dbReference type="EMBL" id="FWXV01000003">
    <property type="protein sequence ID" value="SMD06108.1"/>
    <property type="molecule type" value="Genomic_DNA"/>
</dbReference>
<keyword evidence="3" id="KW-1185">Reference proteome</keyword>
<dbReference type="OrthoDB" id="3703591at2"/>
<evidence type="ECO:0000256" key="1">
    <source>
        <dbReference type="SAM" id="Phobius"/>
    </source>
</evidence>